<feature type="domain" description="Cell morphogenesis central region" evidence="4">
    <location>
        <begin position="1709"/>
        <end position="1822"/>
    </location>
</feature>
<dbReference type="GO" id="GO:0000902">
    <property type="term" value="P:cell morphogenesis"/>
    <property type="evidence" value="ECO:0007669"/>
    <property type="project" value="InterPro"/>
</dbReference>
<dbReference type="Proteomes" id="UP000694621">
    <property type="component" value="Unplaced"/>
</dbReference>
<feature type="domain" description="Cell morphogenesis protein C-terminal" evidence="3">
    <location>
        <begin position="1968"/>
        <end position="2068"/>
    </location>
</feature>
<dbReference type="Pfam" id="PF14222">
    <property type="entry name" value="MOR2-PAG1_N"/>
    <property type="match status" value="1"/>
</dbReference>
<dbReference type="Pfam" id="PF19421">
    <property type="entry name" value="Fry_C"/>
    <property type="match status" value="1"/>
</dbReference>
<feature type="domain" description="Cell morphogenesis central region" evidence="4">
    <location>
        <begin position="1560"/>
        <end position="1624"/>
    </location>
</feature>
<evidence type="ECO:0000259" key="2">
    <source>
        <dbReference type="Pfam" id="PF14222"/>
    </source>
</evidence>
<dbReference type="GO" id="GO:0030427">
    <property type="term" value="C:site of polarized growth"/>
    <property type="evidence" value="ECO:0007669"/>
    <property type="project" value="TreeGrafter"/>
</dbReference>
<dbReference type="SUPFAM" id="SSF48371">
    <property type="entry name" value="ARM repeat"/>
    <property type="match status" value="1"/>
</dbReference>
<dbReference type="InterPro" id="IPR039867">
    <property type="entry name" value="Furry/Tao3/Mor2"/>
</dbReference>
<dbReference type="Pfam" id="PF14228">
    <property type="entry name" value="MOR2-PAG1_mid"/>
    <property type="match status" value="3"/>
</dbReference>
<feature type="domain" description="Cell morphogenesis central region" evidence="4">
    <location>
        <begin position="1131"/>
        <end position="1291"/>
    </location>
</feature>
<feature type="region of interest" description="Disordered" evidence="1">
    <location>
        <begin position="2301"/>
        <end position="2321"/>
    </location>
</feature>
<evidence type="ECO:0000259" key="4">
    <source>
        <dbReference type="Pfam" id="PF14228"/>
    </source>
</evidence>
<evidence type="ECO:0000259" key="3">
    <source>
        <dbReference type="Pfam" id="PF14225"/>
    </source>
</evidence>
<feature type="domain" description="Cell morphogenesis protein C-terminal" evidence="3">
    <location>
        <begin position="2086"/>
        <end position="2153"/>
    </location>
</feature>
<accession>A0A8B9HNJ0</accession>
<proteinExistence type="predicted"/>
<protein>
    <submittedName>
        <fullName evidence="6">Furry homolog a (Drosophila)</fullName>
    </submittedName>
</protein>
<feature type="compositionally biased region" description="Polar residues" evidence="1">
    <location>
        <begin position="1314"/>
        <end position="1329"/>
    </location>
</feature>
<dbReference type="PANTHER" id="PTHR12295:SF29">
    <property type="entry name" value="PROTEIN FURRY HOMOLOG"/>
    <property type="match status" value="1"/>
</dbReference>
<dbReference type="InterPro" id="IPR016024">
    <property type="entry name" value="ARM-type_fold"/>
</dbReference>
<dbReference type="GO" id="GO:0005938">
    <property type="term" value="C:cell cortex"/>
    <property type="evidence" value="ECO:0007669"/>
    <property type="project" value="TreeGrafter"/>
</dbReference>
<sequence>MASQQDSGFFEISIKSLLKSWSGTSPGYSKPAVVPVSCFQGEKGPPAMMPISVDPESRPGEYVLKSLFANFTTHSERKIRIVMAEPLEKPLTKSLQRGEDPQFDQLISTMSSLAEYCLPSILRTLFDWYKRQNGEEDESHEYRPRSNTKSKNDEQQKDYLLERRDLAIDFIFSLVLIEVLKQMPLHPVLDTLVHEVINLAFKHFKYKEGYHGPNTANMHIVADLYAEVIGVLAQAKFPAVKKKFLSELKELRQKEQSPYVVQSTISLIMGLKFFRVKMYPVEDFEASFQFMQECAQYFLEVKDKDIKHALAGLFVEILVPVAAVKNEVNVPCLRNFVESLYDTTLDLSTRKKHSLALYPLVTCLLCVSQKQLFLNRWHVFLSNCLSNLKSKDPKMARVALESLYRLLWVYMIRIKCESNTATQGRLNNIVTTLFPKGSRSVVPRDMPLNIFVKIIQFIAQERLDFAMKEVIFDLLSVGKPAKAFSLNPERMNIGLRAFLVIADKLQQKDGEPPMPNTGATLPSGNTMRVKKTYLSKTLTEEEAKVIGMSLYYSQVRKAIDNILRHLDKEVGRCMMLTNSQMLNKEPEDMITGERKPKIDLFRTCVAAIPRILPDGMTKLELIDLLARLTIHMDDELRLIAQNSLQSLLVDFSDWREEVLLGFSSFLLREVQDTHQALLDSSIKLLLQLLTQWKLALLASNKHLDTAKICSAEVPAVPCKNLELILIHVYDRVLLISSLLFLLQTSVPVGQQADLQWLVEWSGGLLSSHYDVLSPSRVWVVAQSIRDPWALCLFSLLRQEHLPKHCPTALSYAWPYAFTRLQLLMPLIDNPANAKKTSSAGSGDSYVALWRNYLILCFGVAKPSIMSPGHLRASTPEIMTPTSDSSGSYDNKVVGTPSVAWLLKQLVPLMRSESIEITEALVLGFGRTNSLVFRELIEELHPLMKEALERRPENKKRRERRDLLRLQLLRIFELLADSGVISDSTNGALERDTLALGALFLEYVDLTRMLLEAENDKDVEIFKDIRAHFSSMVANLIQCVPGEEKPFKSTPYCIYNKIPHSVHTHCRNRPLNQVMYMYECTTNAMSTVLCCGPVFDNVGLSPDGYLYKWLDNILACQDLRVHQLGCEVVVLLLELNPDQANLFNWAVDRCYTGSYQLASGCFKAIATVCGSRNYPCDTVTLLNLILFKASDANREIYEISMQLMQILEIKLCVYSKRILEEKSSTLLYGTHGPLPPLYTLSLPQLSAQLARAYPELTLPLFSEVSQRFPTSHPNGRQVMLTYLLPWLRNIELVDGGLLPATSSPSHLLENRKGRSSSMNSSTSHLPGSGWGSPQATALILNNLMFMTAKYGDDVPGAEMENAWTALVCSERWSSNLRTALQFLISLCGVSSDTLLLPHIKKVVIYLCRNSTTQTMAELLFELQQTDPVNPVVLHCDNPPFYHFSATSKISTVTSGTTSSSNTVIAGQENISDTDDTKVAKENEDRLSSIMRAHNRLESRYSNSSGGSYDEDKSEPLPVYAGWLLNVLETNQPLPLPMPVNGGCWAPLVDYLPETVTPRGPLHRCNIAVIFMTELVIDHSVREDWALHLPLLLHGLFLGMDHCRPEVFEHCKRLLLHLLLSLSCTHSFPLLASVLLQSRETTSTKSLTIRPSYQPDFFYTGGVDFLRDGQASPVPDSGLSSSSTSSSLSLGGSTSNLPHLSHEESDPLESSTESEEKSSKLVEFLTTRPFGPLWCHEDITPKNQHSRSTEQLTNFLRHVVSVFKESKSDVRLEQQLSDVALQTALCSSSRHYAGRSFQVFRALRQPLSALAVSDLLSRLVEVVGEHGEEVQGYVMELLLTLESVVDNLAECLKNNDLMALLTRASSPDLPTNGKLLFNRKSTSQLELVPGSGTASERIRHQRSYSVPKRFGEAERSSEVPRSATLDRIHACTHQHQSNLSRLHSHSSTSSRDNVVSTNPANANHPRNLLATIFWAAVSLMESDFEFEYQMSLRLLGKLFTYVSLDKQENREKLEKIQSQLRWSGFSGLQQLLLKGFTSAGTTELTLQLFSQLTPVSRLPVVDTSQAIALALCSGDRWFESRSCSLPPAARLLEKGLPSMQQSLLQIIYSLLTHMDLGGIQAKPFNVEVLKTIEKFVQTVHWKEALNILKLVVSRSASLALPSSPAGSSSSSSTGASHVEISRVWDAASKSLPGKTLDFTFDISETPVIGRRYDELHGSPGQDGKVRGVVAVTRSTSSTSSGSNNNNHALVPVSWKRPQSSQKRTREKLVNVLTLCGQEVGLTKNPSVIFSSCGELDLIDHQPSLVSSEDGTRDPDNMDDTASEQQFRVFRDFDFLDVELEDGEGETMDSFNWGARRRSMDSLDQVEPQPLEEESRFSGSSPSLGPIARDDESDESSEEDSLTVSHILSTSQLTVSMSPTEQVNHMDCLSTSLDATPVEPLSVPTPVPSLTSSVPEDSTPRVNKGFRMADLLGPTHSYSYRTSILEFFANTSSAAMGEEERDDLLLESRSSSPPPSPFFSAILAAFQPVVCDDAEEAWRTHLNQLVADTDGSCAVYTFHVFSSLFQSIQTKFCSLTCEAASYLGESLRGIGAKFIRSSQMLTAHSKCPTLFIDADTIVSYGLLEKMKFSVLELQEYLDTYNNRKEAAVSWLKNCKATFPKPSGDGVITNQPAETEEKQLELCQKLYKLHFQLLLLFQSYCKLIGQVHAISSIPELVNMSKELNDLRSNLRAAAAWVEGEQAALGGDVSSTPSFSSSEAAVQAILESLRNSEFSTAIRSIQECRRTWPSDIFGSSSENETQTLLNIYFRHQTLGQTGTFALVGSRQDLSEACGRLTELNCEIRDMIRRAQGYRAITAYLPDSSVTGISL</sequence>
<feature type="domain" description="Cell morphogenesis protein N-terminal" evidence="2">
    <location>
        <begin position="162"/>
        <end position="693"/>
    </location>
</feature>
<dbReference type="Ensembl" id="ENSAMXT00005016272.1">
    <property type="protein sequence ID" value="ENSAMXP00005014693.1"/>
    <property type="gene ID" value="ENSAMXG00005004349.1"/>
</dbReference>
<dbReference type="InterPro" id="IPR029473">
    <property type="entry name" value="MOR2-PAG1_mid"/>
</dbReference>
<dbReference type="InterPro" id="IPR025481">
    <property type="entry name" value="Cell_Morphogen_C"/>
</dbReference>
<organism evidence="6 7">
    <name type="scientific">Astyanax mexicanus</name>
    <name type="common">Blind cave fish</name>
    <name type="synonym">Astyanax fasciatus mexicanus</name>
    <dbReference type="NCBI Taxonomy" id="7994"/>
    <lineage>
        <taxon>Eukaryota</taxon>
        <taxon>Metazoa</taxon>
        <taxon>Chordata</taxon>
        <taxon>Craniata</taxon>
        <taxon>Vertebrata</taxon>
        <taxon>Euteleostomi</taxon>
        <taxon>Actinopterygii</taxon>
        <taxon>Neopterygii</taxon>
        <taxon>Teleostei</taxon>
        <taxon>Ostariophysi</taxon>
        <taxon>Characiformes</taxon>
        <taxon>Characoidei</taxon>
        <taxon>Acestrorhamphidae</taxon>
        <taxon>Acestrorhamphinae</taxon>
        <taxon>Astyanax</taxon>
    </lineage>
</organism>
<dbReference type="PANTHER" id="PTHR12295">
    <property type="entry name" value="FURRY-RELATED"/>
    <property type="match status" value="1"/>
</dbReference>
<feature type="domain" description="Protein furry C-terminal" evidence="5">
    <location>
        <begin position="2185"/>
        <end position="2865"/>
    </location>
</feature>
<dbReference type="GO" id="GO:0031175">
    <property type="term" value="P:neuron projection development"/>
    <property type="evidence" value="ECO:0007669"/>
    <property type="project" value="TreeGrafter"/>
</dbReference>
<evidence type="ECO:0000256" key="1">
    <source>
        <dbReference type="SAM" id="MobiDB-lite"/>
    </source>
</evidence>
<evidence type="ECO:0000313" key="7">
    <source>
        <dbReference type="Proteomes" id="UP000694621"/>
    </source>
</evidence>
<reference evidence="6" key="1">
    <citation type="submission" date="2025-08" db="UniProtKB">
        <authorList>
            <consortium name="Ensembl"/>
        </authorList>
    </citation>
    <scope>IDENTIFICATION</scope>
</reference>
<feature type="region of interest" description="Disordered" evidence="1">
    <location>
        <begin position="1670"/>
        <end position="1714"/>
    </location>
</feature>
<dbReference type="Pfam" id="PF14225">
    <property type="entry name" value="MOR2-PAG1_C"/>
    <property type="match status" value="2"/>
</dbReference>
<dbReference type="InterPro" id="IPR045842">
    <property type="entry name" value="Fry_C"/>
</dbReference>
<feature type="region of interest" description="Disordered" evidence="1">
    <location>
        <begin position="1306"/>
        <end position="1329"/>
    </location>
</feature>
<evidence type="ECO:0000259" key="5">
    <source>
        <dbReference type="Pfam" id="PF19421"/>
    </source>
</evidence>
<name>A0A8B9HNJ0_ASTMX</name>
<feature type="region of interest" description="Disordered" evidence="1">
    <location>
        <begin position="136"/>
        <end position="155"/>
    </location>
</feature>
<feature type="compositionally biased region" description="Low complexity" evidence="1">
    <location>
        <begin position="1934"/>
        <end position="1955"/>
    </location>
</feature>
<evidence type="ECO:0000313" key="6">
    <source>
        <dbReference type="Ensembl" id="ENSAMXP00005014693.1"/>
    </source>
</evidence>
<feature type="compositionally biased region" description="Low complexity" evidence="1">
    <location>
        <begin position="1675"/>
        <end position="1693"/>
    </location>
</feature>
<feature type="compositionally biased region" description="Acidic residues" evidence="1">
    <location>
        <begin position="2388"/>
        <end position="2398"/>
    </location>
</feature>
<dbReference type="InterPro" id="IPR025614">
    <property type="entry name" value="Cell_morpho_N"/>
</dbReference>
<feature type="region of interest" description="Disordered" evidence="1">
    <location>
        <begin position="1934"/>
        <end position="1957"/>
    </location>
</feature>
<feature type="region of interest" description="Disordered" evidence="1">
    <location>
        <begin position="2356"/>
        <end position="2401"/>
    </location>
</feature>